<name>A0A2M8MCL3_9ACTN</name>
<evidence type="ECO:0000313" key="2">
    <source>
        <dbReference type="Proteomes" id="UP000230407"/>
    </source>
</evidence>
<reference evidence="1 2" key="1">
    <citation type="submission" date="2017-11" db="EMBL/GenBank/DDBJ databases">
        <title>Streptomyces carmine sp. nov., a novel actinomycete isolated from Sophora alopecuroides in Xinjiang, China.</title>
        <authorList>
            <person name="Wang Y."/>
            <person name="Luo X."/>
            <person name="Wan C."/>
            <person name="Zhang L."/>
        </authorList>
    </citation>
    <scope>NUCLEOTIDE SEQUENCE [LARGE SCALE GENOMIC DNA]</scope>
    <source>
        <strain evidence="1 2">TRM SA0054</strain>
    </source>
</reference>
<sequence>MPTITGAGSTAPGQNWQTYNDGPGIYLDVNTVSAGFSTALGTPVYTISLGGNERMWYLAGSSSVYAPTVTGFRVYLRKLSLEEPALTVSDAQQWNLHVNWIGAQTL</sequence>
<dbReference type="EMBL" id="PGGW01000007">
    <property type="protein sequence ID" value="PJF01972.1"/>
    <property type="molecule type" value="Genomic_DNA"/>
</dbReference>
<evidence type="ECO:0008006" key="3">
    <source>
        <dbReference type="Google" id="ProtNLM"/>
    </source>
</evidence>
<proteinExistence type="predicted"/>
<accession>A0A2M8MCL3</accession>
<gene>
    <name evidence="1" type="ORF">CUT44_00765</name>
</gene>
<organism evidence="1 2">
    <name type="scientific">Streptomyces carminius</name>
    <dbReference type="NCBI Taxonomy" id="2665496"/>
    <lineage>
        <taxon>Bacteria</taxon>
        <taxon>Bacillati</taxon>
        <taxon>Actinomycetota</taxon>
        <taxon>Actinomycetes</taxon>
        <taxon>Kitasatosporales</taxon>
        <taxon>Streptomycetaceae</taxon>
        <taxon>Streptomyces</taxon>
    </lineage>
</organism>
<dbReference type="RefSeq" id="WP_100200128.1">
    <property type="nucleotide sequence ID" value="NZ_PGGW01000007.1"/>
</dbReference>
<dbReference type="Proteomes" id="UP000230407">
    <property type="component" value="Unassembled WGS sequence"/>
</dbReference>
<protein>
    <recommendedName>
        <fullName evidence="3">Ricin B lectin domain-containing protein</fullName>
    </recommendedName>
</protein>
<keyword evidence="2" id="KW-1185">Reference proteome</keyword>
<evidence type="ECO:0000313" key="1">
    <source>
        <dbReference type="EMBL" id="PJF01972.1"/>
    </source>
</evidence>
<dbReference type="AlphaFoldDB" id="A0A2M8MCL3"/>
<comment type="caution">
    <text evidence="1">The sequence shown here is derived from an EMBL/GenBank/DDBJ whole genome shotgun (WGS) entry which is preliminary data.</text>
</comment>